<keyword evidence="10" id="KW-1185">Reference proteome</keyword>
<dbReference type="Pfam" id="PF03167">
    <property type="entry name" value="UDG"/>
    <property type="match status" value="1"/>
</dbReference>
<keyword evidence="1" id="KW-0004">4Fe-4S</keyword>
<dbReference type="Gene3D" id="3.40.470.10">
    <property type="entry name" value="Uracil-DNA glycosylase-like domain"/>
    <property type="match status" value="1"/>
</dbReference>
<dbReference type="SUPFAM" id="SSF52141">
    <property type="entry name" value="Uracil-DNA glycosylase-like"/>
    <property type="match status" value="1"/>
</dbReference>
<evidence type="ECO:0000259" key="8">
    <source>
        <dbReference type="SMART" id="SM00986"/>
    </source>
</evidence>
<dbReference type="CDD" id="cd10030">
    <property type="entry name" value="UDG-F4_TTUDGA_SPO1dp_like"/>
    <property type="match status" value="1"/>
</dbReference>
<evidence type="ECO:0000256" key="7">
    <source>
        <dbReference type="ARBA" id="ARBA00023204"/>
    </source>
</evidence>
<protein>
    <recommendedName>
        <fullName evidence="8">Uracil-DNA glycosylase-like domain-containing protein</fullName>
    </recommendedName>
</protein>
<dbReference type="InterPro" id="IPR051536">
    <property type="entry name" value="UDG_Type-4/5"/>
</dbReference>
<evidence type="ECO:0000256" key="6">
    <source>
        <dbReference type="ARBA" id="ARBA00023014"/>
    </source>
</evidence>
<dbReference type="GO" id="GO:0046872">
    <property type="term" value="F:metal ion binding"/>
    <property type="evidence" value="ECO:0007669"/>
    <property type="project" value="UniProtKB-KW"/>
</dbReference>
<keyword evidence="4" id="KW-0378">Hydrolase</keyword>
<evidence type="ECO:0000313" key="9">
    <source>
        <dbReference type="EMBL" id="TYO65105.1"/>
    </source>
</evidence>
<dbReference type="GO" id="GO:0097506">
    <property type="term" value="F:deaminated base DNA N-glycosylase activity"/>
    <property type="evidence" value="ECO:0007669"/>
    <property type="project" value="UniProtKB-ARBA"/>
</dbReference>
<dbReference type="InterPro" id="IPR005122">
    <property type="entry name" value="Uracil-DNA_glycosylase-like"/>
</dbReference>
<dbReference type="PANTHER" id="PTHR33693:SF9">
    <property type="entry name" value="TYPE-4 URACIL-DNA GLYCOSYLASE"/>
    <property type="match status" value="1"/>
</dbReference>
<keyword evidence="5" id="KW-0408">Iron</keyword>
<evidence type="ECO:0000256" key="1">
    <source>
        <dbReference type="ARBA" id="ARBA00022485"/>
    </source>
</evidence>
<evidence type="ECO:0000256" key="5">
    <source>
        <dbReference type="ARBA" id="ARBA00023004"/>
    </source>
</evidence>
<organism evidence="9 10">
    <name type="scientific">Bradyrhizobium hipponense</name>
    <dbReference type="NCBI Taxonomy" id="2605638"/>
    <lineage>
        <taxon>Bacteria</taxon>
        <taxon>Pseudomonadati</taxon>
        <taxon>Pseudomonadota</taxon>
        <taxon>Alphaproteobacteria</taxon>
        <taxon>Hyphomicrobiales</taxon>
        <taxon>Nitrobacteraceae</taxon>
        <taxon>Bradyrhizobium</taxon>
    </lineage>
</organism>
<keyword evidence="2" id="KW-0479">Metal-binding</keyword>
<proteinExistence type="predicted"/>
<keyword evidence="7" id="KW-0234">DNA repair</keyword>
<dbReference type="SMART" id="SM00986">
    <property type="entry name" value="UDG"/>
    <property type="match status" value="1"/>
</dbReference>
<gene>
    <name evidence="9" type="ORF">FXV83_18075</name>
</gene>
<accession>A0A5S4YP17</accession>
<sequence>MASVGSKANFTAGRLRICWKSLARQQLMESEICIARFGAAMAKASVGNTNTHLDHQRVAPEGRFRRPRLYVVGEAPGAEEIAQGRPFVGPAGRALREMLDEAGIDPQQVRLANAIPFRPIAYSRDRKPRNRSPTIEEVDHYGAAVLTDIRRSKPGVIVALGNTASRLFGESQSIRVTRKAKLQFEGHPLRITFHPAYVRRFGGRNGDAWGQAVADLRRAWQESAAHLDPKRA</sequence>
<comment type="caution">
    <text evidence="9">The sequence shown here is derived from an EMBL/GenBank/DDBJ whole genome shotgun (WGS) entry which is preliminary data.</text>
</comment>
<evidence type="ECO:0000256" key="2">
    <source>
        <dbReference type="ARBA" id="ARBA00022723"/>
    </source>
</evidence>
<reference evidence="9 10" key="1">
    <citation type="submission" date="2019-08" db="EMBL/GenBank/DDBJ databases">
        <title>Bradyrhizobium hipponensis sp. nov., a rhizobium isolated from a Lupinus angustifolius root nodule in Tunisia.</title>
        <authorList>
            <person name="Off K."/>
            <person name="Rejili M."/>
            <person name="Mars M."/>
            <person name="Brachmann A."/>
            <person name="Marin M."/>
        </authorList>
    </citation>
    <scope>NUCLEOTIDE SEQUENCE [LARGE SCALE GENOMIC DNA]</scope>
    <source>
        <strain evidence="10">aSej3</strain>
    </source>
</reference>
<dbReference type="AlphaFoldDB" id="A0A5S4YP17"/>
<evidence type="ECO:0000256" key="4">
    <source>
        <dbReference type="ARBA" id="ARBA00022801"/>
    </source>
</evidence>
<feature type="domain" description="Uracil-DNA glycosylase-like" evidence="8">
    <location>
        <begin position="59"/>
        <end position="217"/>
    </location>
</feature>
<dbReference type="GO" id="GO:0051539">
    <property type="term" value="F:4 iron, 4 sulfur cluster binding"/>
    <property type="evidence" value="ECO:0007669"/>
    <property type="project" value="UniProtKB-KW"/>
</dbReference>
<dbReference type="GO" id="GO:0006281">
    <property type="term" value="P:DNA repair"/>
    <property type="evidence" value="ECO:0007669"/>
    <property type="project" value="UniProtKB-KW"/>
</dbReference>
<keyword evidence="3" id="KW-0227">DNA damage</keyword>
<evidence type="ECO:0000313" key="10">
    <source>
        <dbReference type="Proteomes" id="UP000324797"/>
    </source>
</evidence>
<dbReference type="PANTHER" id="PTHR33693">
    <property type="entry name" value="TYPE-5 URACIL-DNA GLYCOSYLASE"/>
    <property type="match status" value="1"/>
</dbReference>
<evidence type="ECO:0000256" key="3">
    <source>
        <dbReference type="ARBA" id="ARBA00022763"/>
    </source>
</evidence>
<dbReference type="RefSeq" id="WP_148740751.1">
    <property type="nucleotide sequence ID" value="NZ_VSTH01000056.1"/>
</dbReference>
<keyword evidence="6" id="KW-0411">Iron-sulfur</keyword>
<dbReference type="InterPro" id="IPR036895">
    <property type="entry name" value="Uracil-DNA_glycosylase-like_sf"/>
</dbReference>
<name>A0A5S4YP17_9BRAD</name>
<dbReference type="SMART" id="SM00987">
    <property type="entry name" value="UreE_C"/>
    <property type="match status" value="1"/>
</dbReference>
<dbReference type="EMBL" id="VSTH01000056">
    <property type="protein sequence ID" value="TYO65105.1"/>
    <property type="molecule type" value="Genomic_DNA"/>
</dbReference>
<dbReference type="Proteomes" id="UP000324797">
    <property type="component" value="Unassembled WGS sequence"/>
</dbReference>